<evidence type="ECO:0000313" key="8">
    <source>
        <dbReference type="EMBL" id="CEN28002.1"/>
    </source>
</evidence>
<sequence length="226" mass="25333">MTQSGLQIETRYLLKNSKAYIITNEVFNAVTHGIGFAFAVAGLILLILKGAANHSAIQIVSYSIYGTTLVLLFLFSTLFHSLIFTKANQVFQVFDHSSIYLLIAGTYTPYCLITLNGWLGWTLFAIVWACAIAGVVLKSIFLPKWDDVPKISTVLYVIMGWLIVFALKPLWDALPHPGVWLLFVGGVLYTCGAYFYSLKFPYAHVVWHLFVMAAAVLMWVSVYKFI</sequence>
<evidence type="ECO:0000256" key="5">
    <source>
        <dbReference type="ARBA" id="ARBA00023136"/>
    </source>
</evidence>
<dbReference type="GO" id="GO:0012505">
    <property type="term" value="C:endomembrane system"/>
    <property type="evidence" value="ECO:0007669"/>
    <property type="project" value="UniProtKB-SubCell"/>
</dbReference>
<dbReference type="KEGG" id="lpk:LACPI_0802"/>
<dbReference type="AlphaFoldDB" id="A0A0D6DW68"/>
<organism evidence="8 9">
    <name type="scientific">Pseudolactococcus piscium MKFS47</name>
    <dbReference type="NCBI Taxonomy" id="297352"/>
    <lineage>
        <taxon>Bacteria</taxon>
        <taxon>Bacillati</taxon>
        <taxon>Bacillota</taxon>
        <taxon>Bacilli</taxon>
        <taxon>Lactobacillales</taxon>
        <taxon>Streptococcaceae</taxon>
        <taxon>Pseudolactococcus</taxon>
    </lineage>
</organism>
<evidence type="ECO:0000313" key="9">
    <source>
        <dbReference type="Proteomes" id="UP000033166"/>
    </source>
</evidence>
<evidence type="ECO:0000256" key="1">
    <source>
        <dbReference type="ARBA" id="ARBA00004127"/>
    </source>
</evidence>
<evidence type="ECO:0000256" key="6">
    <source>
        <dbReference type="PIRSR" id="PIRSR604254-1"/>
    </source>
</evidence>
<reference evidence="9" key="1">
    <citation type="submission" date="2015-01" db="EMBL/GenBank/DDBJ databases">
        <authorList>
            <person name="Andreevskaya M."/>
        </authorList>
    </citation>
    <scope>NUCLEOTIDE SEQUENCE [LARGE SCALE GENOMIC DNA]</scope>
    <source>
        <strain evidence="9">MKFS47</strain>
    </source>
</reference>
<evidence type="ECO:0000256" key="4">
    <source>
        <dbReference type="ARBA" id="ARBA00022989"/>
    </source>
</evidence>
<dbReference type="Pfam" id="PF03006">
    <property type="entry name" value="HlyIII"/>
    <property type="match status" value="1"/>
</dbReference>
<feature type="transmembrane region" description="Helical" evidence="7">
    <location>
        <begin position="205"/>
        <end position="223"/>
    </location>
</feature>
<name>A0A0D6DW68_9LACT</name>
<keyword evidence="4 7" id="KW-1133">Transmembrane helix</keyword>
<dbReference type="GO" id="GO:0016020">
    <property type="term" value="C:membrane"/>
    <property type="evidence" value="ECO:0007669"/>
    <property type="project" value="InterPro"/>
</dbReference>
<feature type="transmembrane region" description="Helical" evidence="7">
    <location>
        <begin position="153"/>
        <end position="171"/>
    </location>
</feature>
<feature type="transmembrane region" description="Helical" evidence="7">
    <location>
        <begin position="121"/>
        <end position="141"/>
    </location>
</feature>
<proteinExistence type="inferred from homology"/>
<gene>
    <name evidence="8" type="ORF">LACPI_0802</name>
</gene>
<feature type="binding site" evidence="6">
    <location>
        <position position="204"/>
    </location>
    <ligand>
        <name>Zn(2+)</name>
        <dbReference type="ChEBI" id="CHEBI:29105"/>
    </ligand>
</feature>
<feature type="transmembrane region" description="Helical" evidence="7">
    <location>
        <begin position="59"/>
        <end position="85"/>
    </location>
</feature>
<evidence type="ECO:0000256" key="2">
    <source>
        <dbReference type="ARBA" id="ARBA00008488"/>
    </source>
</evidence>
<dbReference type="GO" id="GO:0140911">
    <property type="term" value="F:pore-forming activity"/>
    <property type="evidence" value="ECO:0007669"/>
    <property type="project" value="InterPro"/>
</dbReference>
<feature type="binding site" evidence="6">
    <location>
        <position position="80"/>
    </location>
    <ligand>
        <name>Zn(2+)</name>
        <dbReference type="ChEBI" id="CHEBI:29105"/>
    </ligand>
</feature>
<dbReference type="Proteomes" id="UP000033166">
    <property type="component" value="Chromosome I"/>
</dbReference>
<keyword evidence="6" id="KW-0479">Metal-binding</keyword>
<feature type="binding site" evidence="6">
    <location>
        <position position="208"/>
    </location>
    <ligand>
        <name>Zn(2+)</name>
        <dbReference type="ChEBI" id="CHEBI:29105"/>
    </ligand>
</feature>
<dbReference type="PANTHER" id="PTHR20855">
    <property type="entry name" value="ADIPOR/PROGESTIN RECEPTOR-RELATED"/>
    <property type="match status" value="1"/>
</dbReference>
<keyword evidence="6" id="KW-0862">Zinc</keyword>
<protein>
    <submittedName>
        <fullName evidence="8">Hemolysin-3 hly</fullName>
    </submittedName>
</protein>
<evidence type="ECO:0000256" key="7">
    <source>
        <dbReference type="SAM" id="Phobius"/>
    </source>
</evidence>
<dbReference type="GO" id="GO:0046872">
    <property type="term" value="F:metal ion binding"/>
    <property type="evidence" value="ECO:0007669"/>
    <property type="project" value="UniProtKB-KW"/>
</dbReference>
<accession>A0A0D6DW68</accession>
<comment type="subcellular location">
    <subcellularLocation>
        <location evidence="1">Endomembrane system</location>
        <topology evidence="1">Multi-pass membrane protein</topology>
    </subcellularLocation>
</comment>
<dbReference type="InterPro" id="IPR004254">
    <property type="entry name" value="AdipoR/HlyIII-related"/>
</dbReference>
<evidence type="ECO:0000256" key="3">
    <source>
        <dbReference type="ARBA" id="ARBA00022692"/>
    </source>
</evidence>
<feature type="transmembrane region" description="Helical" evidence="7">
    <location>
        <begin position="177"/>
        <end position="198"/>
    </location>
</feature>
<keyword evidence="5 7" id="KW-0472">Membrane</keyword>
<dbReference type="EMBL" id="LN774769">
    <property type="protein sequence ID" value="CEN28002.1"/>
    <property type="molecule type" value="Genomic_DNA"/>
</dbReference>
<dbReference type="PANTHER" id="PTHR20855:SF129">
    <property type="entry name" value="HEMOLYSIN-3 HOMOLOG"/>
    <property type="match status" value="1"/>
</dbReference>
<dbReference type="HOGENOM" id="CLU_051078_1_0_9"/>
<feature type="transmembrane region" description="Helical" evidence="7">
    <location>
        <begin position="97"/>
        <end position="115"/>
    </location>
</feature>
<keyword evidence="3 7" id="KW-0812">Transmembrane</keyword>
<dbReference type="InterPro" id="IPR005744">
    <property type="entry name" value="Hy-lIII"/>
</dbReference>
<feature type="transmembrane region" description="Helical" evidence="7">
    <location>
        <begin position="21"/>
        <end position="47"/>
    </location>
</feature>
<dbReference type="STRING" id="1364.LP2241_20362"/>
<comment type="similarity">
    <text evidence="2">Belongs to the UPF0073 (Hly-III) family.</text>
</comment>
<dbReference type="NCBIfam" id="TIGR01065">
    <property type="entry name" value="hlyIII"/>
    <property type="match status" value="1"/>
</dbReference>